<dbReference type="Proteomes" id="UP000229612">
    <property type="component" value="Unassembled WGS sequence"/>
</dbReference>
<organism evidence="1 2">
    <name type="scientific">Candidatus Kaiserbacteria bacterium CG10_big_fil_rev_8_21_14_0_10_44_10</name>
    <dbReference type="NCBI Taxonomy" id="1974606"/>
    <lineage>
        <taxon>Bacteria</taxon>
        <taxon>Candidatus Kaiseribacteriota</taxon>
    </lineage>
</organism>
<proteinExistence type="predicted"/>
<comment type="caution">
    <text evidence="1">The sequence shown here is derived from an EMBL/GenBank/DDBJ whole genome shotgun (WGS) entry which is preliminary data.</text>
</comment>
<evidence type="ECO:0000313" key="2">
    <source>
        <dbReference type="Proteomes" id="UP000229612"/>
    </source>
</evidence>
<dbReference type="AlphaFoldDB" id="A0A2H0UGU7"/>
<protein>
    <submittedName>
        <fullName evidence="1">Uncharacterized protein</fullName>
    </submittedName>
</protein>
<reference evidence="2" key="1">
    <citation type="submission" date="2017-09" db="EMBL/GenBank/DDBJ databases">
        <title>Depth-based differentiation of microbial function through sediment-hosted aquifers and enrichment of novel symbionts in the deep terrestrial subsurface.</title>
        <authorList>
            <person name="Probst A.J."/>
            <person name="Ladd B."/>
            <person name="Jarett J.K."/>
            <person name="Geller-Mcgrath D.E."/>
            <person name="Sieber C.M.K."/>
            <person name="Emerson J.B."/>
            <person name="Anantharaman K."/>
            <person name="Thomas B.C."/>
            <person name="Malmstrom R."/>
            <person name="Stieglmeier M."/>
            <person name="Klingl A."/>
            <person name="Woyke T."/>
            <person name="Ryan C.M."/>
            <person name="Banfield J.F."/>
        </authorList>
    </citation>
    <scope>NUCLEOTIDE SEQUENCE [LARGE SCALE GENOMIC DNA]</scope>
</reference>
<dbReference type="EMBL" id="PFBG01000036">
    <property type="protein sequence ID" value="PIR85629.1"/>
    <property type="molecule type" value="Genomic_DNA"/>
</dbReference>
<gene>
    <name evidence="1" type="ORF">COU14_03200</name>
</gene>
<evidence type="ECO:0000313" key="1">
    <source>
        <dbReference type="EMBL" id="PIR85629.1"/>
    </source>
</evidence>
<sequence>MFMPSFTLALAFFSRRNPQEQPSPAGRLKHLLEESGYHIFDMDVDVQLPIHFDNMVAVHPDDSSSVVWIYRKSDDMFVVRPFVDSTALSQFSERLSGKDLEGLTIVPVKNLILREADDDWSSWLSEESRDRAKELEYV</sequence>
<name>A0A2H0UGU7_9BACT</name>
<accession>A0A2H0UGU7</accession>